<feature type="domain" description="Thioredoxin" evidence="2">
    <location>
        <begin position="14"/>
        <end position="133"/>
    </location>
</feature>
<dbReference type="Gene3D" id="3.40.30.10">
    <property type="entry name" value="Glutaredoxin"/>
    <property type="match status" value="1"/>
</dbReference>
<reference evidence="3 4" key="1">
    <citation type="submission" date="2019-12" db="EMBL/GenBank/DDBJ databases">
        <title>Maritimibacter sp. nov. sp. isolated from sea sand.</title>
        <authorList>
            <person name="Kim J."/>
            <person name="Jeong S.E."/>
            <person name="Jung H.S."/>
            <person name="Jeon C.O."/>
        </authorList>
    </citation>
    <scope>NUCLEOTIDE SEQUENCE [LARGE SCALE GENOMIC DNA]</scope>
    <source>
        <strain evidence="3 4">DP07</strain>
    </source>
</reference>
<dbReference type="SUPFAM" id="SSF52833">
    <property type="entry name" value="Thioredoxin-like"/>
    <property type="match status" value="1"/>
</dbReference>
<protein>
    <submittedName>
        <fullName evidence="3">Thioredoxin</fullName>
    </submittedName>
</protein>
<evidence type="ECO:0000256" key="1">
    <source>
        <dbReference type="SAM" id="SignalP"/>
    </source>
</evidence>
<feature type="chain" id="PRO_5032641109" evidence="1">
    <location>
        <begin position="23"/>
        <end position="137"/>
    </location>
</feature>
<dbReference type="RefSeq" id="WP_161353711.1">
    <property type="nucleotide sequence ID" value="NZ_WTUX01000022.1"/>
</dbReference>
<dbReference type="InterPro" id="IPR013766">
    <property type="entry name" value="Thioredoxin_domain"/>
</dbReference>
<accession>A0A845MAE0</accession>
<organism evidence="3 4">
    <name type="scientific">Maritimibacter harenae</name>
    <dbReference type="NCBI Taxonomy" id="2606218"/>
    <lineage>
        <taxon>Bacteria</taxon>
        <taxon>Pseudomonadati</taxon>
        <taxon>Pseudomonadota</taxon>
        <taxon>Alphaproteobacteria</taxon>
        <taxon>Rhodobacterales</taxon>
        <taxon>Roseobacteraceae</taxon>
        <taxon>Maritimibacter</taxon>
    </lineage>
</organism>
<evidence type="ECO:0000259" key="2">
    <source>
        <dbReference type="PROSITE" id="PS51352"/>
    </source>
</evidence>
<evidence type="ECO:0000313" key="4">
    <source>
        <dbReference type="Proteomes" id="UP000467322"/>
    </source>
</evidence>
<sequence length="137" mass="14954">MNRRAFLATVSAAALIPALGQAATIAYTPGALERALKRGTPVVLDYFAPWCSTCQAQRRVIARLFDENPAYTDKITYIEVDWDTYKRDEITTARQIPRRSTLVAIAPDGTELDRIVAGTGYEAIKALFDSALASATA</sequence>
<name>A0A845MAE0_9RHOB</name>
<gene>
    <name evidence="3" type="ORF">GQE99_19940</name>
</gene>
<keyword evidence="1" id="KW-0732">Signal</keyword>
<feature type="signal peptide" evidence="1">
    <location>
        <begin position="1"/>
        <end position="22"/>
    </location>
</feature>
<keyword evidence="4" id="KW-1185">Reference proteome</keyword>
<evidence type="ECO:0000313" key="3">
    <source>
        <dbReference type="EMBL" id="MZR15297.1"/>
    </source>
</evidence>
<dbReference type="AlphaFoldDB" id="A0A845MAE0"/>
<comment type="caution">
    <text evidence="3">The sequence shown here is derived from an EMBL/GenBank/DDBJ whole genome shotgun (WGS) entry which is preliminary data.</text>
</comment>
<dbReference type="Pfam" id="PF00085">
    <property type="entry name" value="Thioredoxin"/>
    <property type="match status" value="1"/>
</dbReference>
<dbReference type="PROSITE" id="PS51352">
    <property type="entry name" value="THIOREDOXIN_2"/>
    <property type="match status" value="1"/>
</dbReference>
<dbReference type="InterPro" id="IPR036249">
    <property type="entry name" value="Thioredoxin-like_sf"/>
</dbReference>
<proteinExistence type="predicted"/>
<dbReference type="Proteomes" id="UP000467322">
    <property type="component" value="Unassembled WGS sequence"/>
</dbReference>
<dbReference type="EMBL" id="WTUX01000022">
    <property type="protein sequence ID" value="MZR15297.1"/>
    <property type="molecule type" value="Genomic_DNA"/>
</dbReference>
<dbReference type="CDD" id="cd02947">
    <property type="entry name" value="TRX_family"/>
    <property type="match status" value="1"/>
</dbReference>